<dbReference type="Pfam" id="PF00535">
    <property type="entry name" value="Glycos_transf_2"/>
    <property type="match status" value="1"/>
</dbReference>
<accession>A0A2V3Y3F5</accession>
<organism evidence="5 6">
    <name type="scientific">Hungatella effluvii</name>
    <dbReference type="NCBI Taxonomy" id="1096246"/>
    <lineage>
        <taxon>Bacteria</taxon>
        <taxon>Bacillati</taxon>
        <taxon>Bacillota</taxon>
        <taxon>Clostridia</taxon>
        <taxon>Lachnospirales</taxon>
        <taxon>Lachnospiraceae</taxon>
        <taxon>Hungatella</taxon>
    </lineage>
</organism>
<keyword evidence="6" id="KW-1185">Reference proteome</keyword>
<gene>
    <name evidence="5" type="ORF">DFR60_107210</name>
</gene>
<comment type="caution">
    <text evidence="5">The sequence shown here is derived from an EMBL/GenBank/DDBJ whole genome shotgun (WGS) entry which is preliminary data.</text>
</comment>
<dbReference type="SUPFAM" id="SSF53448">
    <property type="entry name" value="Nucleotide-diphospho-sugar transferases"/>
    <property type="match status" value="1"/>
</dbReference>
<dbReference type="RefSeq" id="WP_110323650.1">
    <property type="nucleotide sequence ID" value="NZ_QJKD01000007.1"/>
</dbReference>
<dbReference type="Gene3D" id="3.90.550.10">
    <property type="entry name" value="Spore Coat Polysaccharide Biosynthesis Protein SpsA, Chain A"/>
    <property type="match status" value="1"/>
</dbReference>
<dbReference type="Proteomes" id="UP000248057">
    <property type="component" value="Unassembled WGS sequence"/>
</dbReference>
<dbReference type="AlphaFoldDB" id="A0A2V3Y3F5"/>
<dbReference type="EMBL" id="QJKD01000007">
    <property type="protein sequence ID" value="PXX52524.1"/>
    <property type="molecule type" value="Genomic_DNA"/>
</dbReference>
<evidence type="ECO:0000259" key="4">
    <source>
        <dbReference type="Pfam" id="PF00535"/>
    </source>
</evidence>
<dbReference type="PANTHER" id="PTHR43685">
    <property type="entry name" value="GLYCOSYLTRANSFERASE"/>
    <property type="match status" value="1"/>
</dbReference>
<dbReference type="GeneID" id="86062318"/>
<comment type="similarity">
    <text evidence="1">Belongs to the glycosyltransferase 2 family.</text>
</comment>
<dbReference type="GO" id="GO:0016757">
    <property type="term" value="F:glycosyltransferase activity"/>
    <property type="evidence" value="ECO:0007669"/>
    <property type="project" value="UniProtKB-KW"/>
</dbReference>
<proteinExistence type="inferred from homology"/>
<evidence type="ECO:0000256" key="3">
    <source>
        <dbReference type="ARBA" id="ARBA00022679"/>
    </source>
</evidence>
<dbReference type="InterPro" id="IPR050834">
    <property type="entry name" value="Glycosyltransf_2"/>
</dbReference>
<evidence type="ECO:0000313" key="5">
    <source>
        <dbReference type="EMBL" id="PXX52524.1"/>
    </source>
</evidence>
<dbReference type="PANTHER" id="PTHR43685:SF5">
    <property type="entry name" value="GLYCOSYLTRANSFERASE EPSE-RELATED"/>
    <property type="match status" value="1"/>
</dbReference>
<evidence type="ECO:0000256" key="2">
    <source>
        <dbReference type="ARBA" id="ARBA00022676"/>
    </source>
</evidence>
<dbReference type="InterPro" id="IPR029044">
    <property type="entry name" value="Nucleotide-diphossugar_trans"/>
</dbReference>
<keyword evidence="2" id="KW-0328">Glycosyltransferase</keyword>
<evidence type="ECO:0000313" key="6">
    <source>
        <dbReference type="Proteomes" id="UP000248057"/>
    </source>
</evidence>
<feature type="domain" description="Glycosyltransferase 2-like" evidence="4">
    <location>
        <begin position="7"/>
        <end position="170"/>
    </location>
</feature>
<protein>
    <submittedName>
        <fullName evidence="5">Glycosyl transferase family 2</fullName>
    </submittedName>
</protein>
<dbReference type="InterPro" id="IPR001173">
    <property type="entry name" value="Glyco_trans_2-like"/>
</dbReference>
<reference evidence="5 6" key="1">
    <citation type="submission" date="2018-05" db="EMBL/GenBank/DDBJ databases">
        <title>Genomic Encyclopedia of Type Strains, Phase IV (KMG-IV): sequencing the most valuable type-strain genomes for metagenomic binning, comparative biology and taxonomic classification.</title>
        <authorList>
            <person name="Goeker M."/>
        </authorList>
    </citation>
    <scope>NUCLEOTIDE SEQUENCE [LARGE SCALE GENOMIC DNA]</scope>
    <source>
        <strain evidence="5 6">DSM 24995</strain>
    </source>
</reference>
<sequence>MMDMLVSVLMSTYNEPIGFISTAINSIEEQTYKNIEIVVVNDNPLRKDLTDFLEGLNEKGKIVLIKNKKNIGLTKSLNRGLQYCNGSIIARMDADDISDKNRIESELRYMFYNDLDIVGTYIQPIDMMGNPCGCIKKYPVWNTGCKNYLKARSSLIHPTWIVRKEVFNELGGYRDFNCAEDYDFLLRASKKFRMACCPVVGLKYRINNSGISQSNKLKQKVVSRYLRENINSMSNVNPEDISIDLKLKSHKTAEIAKYFSQIDEIREMKANRNYMFIGKYIKLLCKSGYARSSFGEIFRIKLVMMISSLIEKRRKKRWQFI</sequence>
<name>A0A2V3Y3F5_9FIRM</name>
<keyword evidence="3 5" id="KW-0808">Transferase</keyword>
<evidence type="ECO:0000256" key="1">
    <source>
        <dbReference type="ARBA" id="ARBA00006739"/>
    </source>
</evidence>